<evidence type="ECO:0000256" key="1">
    <source>
        <dbReference type="SAM" id="MobiDB-lite"/>
    </source>
</evidence>
<proteinExistence type="predicted"/>
<feature type="compositionally biased region" description="Polar residues" evidence="1">
    <location>
        <begin position="118"/>
        <end position="127"/>
    </location>
</feature>
<dbReference type="EMBL" id="CP042806">
    <property type="protein sequence ID" value="QEE29499.1"/>
    <property type="molecule type" value="Genomic_DNA"/>
</dbReference>
<dbReference type="AlphaFoldDB" id="A0A5B9ECR6"/>
<reference evidence="2 3" key="1">
    <citation type="submission" date="2019-08" db="EMBL/GenBank/DDBJ databases">
        <title>Complete genome sequence of Terriglobus albidus strain ORNL.</title>
        <authorList>
            <person name="Podar M."/>
        </authorList>
    </citation>
    <scope>NUCLEOTIDE SEQUENCE [LARGE SCALE GENOMIC DNA]</scope>
    <source>
        <strain evidence="2 3">ORNL</strain>
    </source>
</reference>
<dbReference type="KEGG" id="talb:FTW19_16740"/>
<feature type="compositionally biased region" description="Low complexity" evidence="1">
    <location>
        <begin position="97"/>
        <end position="106"/>
    </location>
</feature>
<evidence type="ECO:0000313" key="2">
    <source>
        <dbReference type="EMBL" id="QEE29499.1"/>
    </source>
</evidence>
<dbReference type="PROSITE" id="PS51257">
    <property type="entry name" value="PROKAR_LIPOPROTEIN"/>
    <property type="match status" value="1"/>
</dbReference>
<name>A0A5B9ECR6_9BACT</name>
<dbReference type="Proteomes" id="UP000321820">
    <property type="component" value="Chromosome"/>
</dbReference>
<protein>
    <recommendedName>
        <fullName evidence="4">Lipoprotein</fullName>
    </recommendedName>
</protein>
<evidence type="ECO:0008006" key="4">
    <source>
        <dbReference type="Google" id="ProtNLM"/>
    </source>
</evidence>
<sequence length="193" mass="20144">MTRRYPVLLTLAAACIVIQGCKHSPKAVQAATAPVITAPPIQVPPATVRDAERRAEADIPAPPPPAPPKQEEPQHPPKTQGRRRPQTQPTTTPPPTQSASTGTPAPDTASVIGELSTGGDTSAQARQQAAELIAATQRRLEGLSGSVAGSHKTAVDQIKDFLLKAREALKAGDVDGANTLTTKAKLLLDDIAR</sequence>
<keyword evidence="3" id="KW-1185">Reference proteome</keyword>
<feature type="region of interest" description="Disordered" evidence="1">
    <location>
        <begin position="49"/>
        <end position="127"/>
    </location>
</feature>
<dbReference type="RefSeq" id="WP_147648691.1">
    <property type="nucleotide sequence ID" value="NZ_CP042806.1"/>
</dbReference>
<gene>
    <name evidence="2" type="ORF">FTW19_16740</name>
</gene>
<evidence type="ECO:0000313" key="3">
    <source>
        <dbReference type="Proteomes" id="UP000321820"/>
    </source>
</evidence>
<accession>A0A5B9ECR6</accession>
<organism evidence="2 3">
    <name type="scientific">Terriglobus albidus</name>
    <dbReference type="NCBI Taxonomy" id="1592106"/>
    <lineage>
        <taxon>Bacteria</taxon>
        <taxon>Pseudomonadati</taxon>
        <taxon>Acidobacteriota</taxon>
        <taxon>Terriglobia</taxon>
        <taxon>Terriglobales</taxon>
        <taxon>Acidobacteriaceae</taxon>
        <taxon>Terriglobus</taxon>
    </lineage>
</organism>